<dbReference type="InterPro" id="IPR005907">
    <property type="entry name" value="G1P_thy_trans_s"/>
</dbReference>
<evidence type="ECO:0000256" key="10">
    <source>
        <dbReference type="ARBA" id="ARBA00032598"/>
    </source>
</evidence>
<evidence type="ECO:0000256" key="7">
    <source>
        <dbReference type="ARBA" id="ARBA00022723"/>
    </source>
</evidence>
<dbReference type="GO" id="GO:0008879">
    <property type="term" value="F:glucose-1-phosphate thymidylyltransferase activity"/>
    <property type="evidence" value="ECO:0007669"/>
    <property type="project" value="UniProtKB-EC"/>
</dbReference>
<evidence type="ECO:0000256" key="5">
    <source>
        <dbReference type="ARBA" id="ARBA00022679"/>
    </source>
</evidence>
<protein>
    <recommendedName>
        <fullName evidence="4">Glucose-1-phosphate thymidylyltransferase</fullName>
        <ecNumber evidence="3">2.7.7.24</ecNumber>
    </recommendedName>
    <alternativeName>
        <fullName evidence="10">dTDP-glucose pyrophosphorylase</fullName>
    </alternativeName>
    <alternativeName>
        <fullName evidence="9">dTDP-glucose synthase</fullName>
    </alternativeName>
</protein>
<evidence type="ECO:0000313" key="13">
    <source>
        <dbReference type="EMBL" id="OOK69589.1"/>
    </source>
</evidence>
<dbReference type="InterPro" id="IPR005835">
    <property type="entry name" value="NTP_transferase_dom"/>
</dbReference>
<dbReference type="AlphaFoldDB" id="A0A1V3WRL1"/>
<dbReference type="InterPro" id="IPR029044">
    <property type="entry name" value="Nucleotide-diphossugar_trans"/>
</dbReference>
<evidence type="ECO:0000256" key="4">
    <source>
        <dbReference type="ARBA" id="ARBA00017654"/>
    </source>
</evidence>
<comment type="cofactor">
    <cofactor evidence="1">
        <name>Mg(2+)</name>
        <dbReference type="ChEBI" id="CHEBI:18420"/>
    </cofactor>
</comment>
<comment type="caution">
    <text evidence="13">The sequence shown here is derived from an EMBL/GenBank/DDBJ whole genome shotgun (WGS) entry which is preliminary data.</text>
</comment>
<evidence type="ECO:0000256" key="3">
    <source>
        <dbReference type="ARBA" id="ARBA00012461"/>
    </source>
</evidence>
<proteinExistence type="inferred from homology"/>
<keyword evidence="7" id="KW-0479">Metal-binding</keyword>
<dbReference type="Pfam" id="PF00483">
    <property type="entry name" value="NTP_transferase"/>
    <property type="match status" value="1"/>
</dbReference>
<dbReference type="Proteomes" id="UP000188532">
    <property type="component" value="Unassembled WGS sequence"/>
</dbReference>
<gene>
    <name evidence="13" type="primary">rmlA</name>
    <name evidence="13" type="ORF">BZL29_6205</name>
</gene>
<comment type="similarity">
    <text evidence="2">Belongs to the glucose-1-phosphate thymidylyltransferase family.</text>
</comment>
<dbReference type="Gene3D" id="3.90.550.10">
    <property type="entry name" value="Spore Coat Polysaccharide Biosynthesis Protein SpsA, Chain A"/>
    <property type="match status" value="1"/>
</dbReference>
<evidence type="ECO:0000256" key="1">
    <source>
        <dbReference type="ARBA" id="ARBA00001946"/>
    </source>
</evidence>
<dbReference type="GO" id="GO:0046872">
    <property type="term" value="F:metal ion binding"/>
    <property type="evidence" value="ECO:0007669"/>
    <property type="project" value="UniProtKB-KW"/>
</dbReference>
<keyword evidence="5 13" id="KW-0808">Transferase</keyword>
<evidence type="ECO:0000256" key="8">
    <source>
        <dbReference type="ARBA" id="ARBA00022842"/>
    </source>
</evidence>
<evidence type="ECO:0000313" key="14">
    <source>
        <dbReference type="Proteomes" id="UP000188532"/>
    </source>
</evidence>
<dbReference type="PANTHER" id="PTHR43532">
    <property type="entry name" value="GLUCOSE-1-PHOSPHATE THYMIDYLYLTRANSFERASE"/>
    <property type="match status" value="1"/>
</dbReference>
<evidence type="ECO:0000256" key="9">
    <source>
        <dbReference type="ARBA" id="ARBA00032492"/>
    </source>
</evidence>
<reference evidence="13 14" key="1">
    <citation type="submission" date="2017-02" db="EMBL/GenBank/DDBJ databases">
        <title>Complete genome sequences of Mycobacterium kansasii strains isolated from rhesus macaques.</title>
        <authorList>
            <person name="Panda A."/>
            <person name="Nagaraj S."/>
            <person name="Zhao X."/>
            <person name="Tettelin H."/>
            <person name="Detolla L.J."/>
        </authorList>
    </citation>
    <scope>NUCLEOTIDE SEQUENCE [LARGE SCALE GENOMIC DNA]</scope>
    <source>
        <strain evidence="13 14">11-3469</strain>
    </source>
</reference>
<dbReference type="SUPFAM" id="SSF53448">
    <property type="entry name" value="Nucleotide-diphospho-sugar transferases"/>
    <property type="match status" value="1"/>
</dbReference>
<evidence type="ECO:0000256" key="6">
    <source>
        <dbReference type="ARBA" id="ARBA00022695"/>
    </source>
</evidence>
<comment type="catalytic activity">
    <reaction evidence="11">
        <text>dTTP + alpha-D-glucose 1-phosphate + H(+) = dTDP-alpha-D-glucose + diphosphate</text>
        <dbReference type="Rhea" id="RHEA:15225"/>
        <dbReference type="ChEBI" id="CHEBI:15378"/>
        <dbReference type="ChEBI" id="CHEBI:33019"/>
        <dbReference type="ChEBI" id="CHEBI:37568"/>
        <dbReference type="ChEBI" id="CHEBI:57477"/>
        <dbReference type="ChEBI" id="CHEBI:58601"/>
        <dbReference type="EC" id="2.7.7.24"/>
    </reaction>
</comment>
<evidence type="ECO:0000256" key="11">
    <source>
        <dbReference type="ARBA" id="ARBA00049336"/>
    </source>
</evidence>
<dbReference type="PANTHER" id="PTHR43532:SF1">
    <property type="entry name" value="GLUCOSE-1-PHOSPHATE THYMIDYLYLTRANSFERASE 1"/>
    <property type="match status" value="1"/>
</dbReference>
<dbReference type="EC" id="2.7.7.24" evidence="3"/>
<sequence>MVDFGADGIAVSLEEKPATPKSHYAVPGLYFYDNDVIEIARGLKKSARGEYEITEVNQVYLDQGRLAVEVLARARRGWTPGRSTRCWMPPISSGRWNAGRDSRSAFPRKWRGDLAGSTTSNWHGMRAA</sequence>
<accession>A0A1V3WRL1</accession>
<keyword evidence="6 13" id="KW-0548">Nucleotidyltransferase</keyword>
<keyword evidence="8" id="KW-0460">Magnesium</keyword>
<evidence type="ECO:0000259" key="12">
    <source>
        <dbReference type="Pfam" id="PF00483"/>
    </source>
</evidence>
<organism evidence="13 14">
    <name type="scientific">Mycobacterium kansasii</name>
    <dbReference type="NCBI Taxonomy" id="1768"/>
    <lineage>
        <taxon>Bacteria</taxon>
        <taxon>Bacillati</taxon>
        <taxon>Actinomycetota</taxon>
        <taxon>Actinomycetes</taxon>
        <taxon>Mycobacteriales</taxon>
        <taxon>Mycobacteriaceae</taxon>
        <taxon>Mycobacterium</taxon>
    </lineage>
</organism>
<dbReference type="EMBL" id="MVBN01000007">
    <property type="protein sequence ID" value="OOK69589.1"/>
    <property type="molecule type" value="Genomic_DNA"/>
</dbReference>
<feature type="domain" description="Nucleotidyl transferase" evidence="12">
    <location>
        <begin position="2"/>
        <end position="75"/>
    </location>
</feature>
<name>A0A1V3WRL1_MYCKA</name>
<evidence type="ECO:0000256" key="2">
    <source>
        <dbReference type="ARBA" id="ARBA00010480"/>
    </source>
</evidence>